<evidence type="ECO:0000256" key="7">
    <source>
        <dbReference type="RuleBase" id="RU003557"/>
    </source>
</evidence>
<dbReference type="InterPro" id="IPR002155">
    <property type="entry name" value="Thiolase"/>
</dbReference>
<dbReference type="STRING" id="266117.Rxyl_1737"/>
<dbReference type="PANTHER" id="PTHR18919:SF107">
    <property type="entry name" value="ACETYL-COA ACETYLTRANSFERASE, CYTOSOLIC"/>
    <property type="match status" value="1"/>
</dbReference>
<accession>Q1AV81</accession>
<evidence type="ECO:0000256" key="5">
    <source>
        <dbReference type="ARBA" id="ARBA00040529"/>
    </source>
</evidence>
<dbReference type="InterPro" id="IPR020617">
    <property type="entry name" value="Thiolase_C"/>
</dbReference>
<dbReference type="OrthoDB" id="1402717at2"/>
<dbReference type="Pfam" id="PF02803">
    <property type="entry name" value="Thiolase_C"/>
    <property type="match status" value="1"/>
</dbReference>
<dbReference type="GO" id="GO:0003985">
    <property type="term" value="F:acetyl-CoA C-acetyltransferase activity"/>
    <property type="evidence" value="ECO:0007669"/>
    <property type="project" value="UniProtKB-EC"/>
</dbReference>
<reference evidence="10 11" key="1">
    <citation type="submission" date="2006-06" db="EMBL/GenBank/DDBJ databases">
        <title>Complete sequence of Rubrobacter xylanophilus DSM 9941.</title>
        <authorList>
            <consortium name="US DOE Joint Genome Institute"/>
            <person name="Copeland A."/>
            <person name="Lucas S."/>
            <person name="Lapidus A."/>
            <person name="Barry K."/>
            <person name="Detter J.C."/>
            <person name="Glavina del Rio T."/>
            <person name="Hammon N."/>
            <person name="Israni S."/>
            <person name="Dalin E."/>
            <person name="Tice H."/>
            <person name="Pitluck S."/>
            <person name="Munk A.C."/>
            <person name="Brettin T."/>
            <person name="Bruce D."/>
            <person name="Han C."/>
            <person name="Tapia R."/>
            <person name="Gilna P."/>
            <person name="Schmutz J."/>
            <person name="Larimer F."/>
            <person name="Land M."/>
            <person name="Hauser L."/>
            <person name="Kyrpides N."/>
            <person name="Lykidis A."/>
            <person name="da Costa M.S."/>
            <person name="Rainey F.A."/>
            <person name="Empadinhas N."/>
            <person name="Jolivet E."/>
            <person name="Battista J.R."/>
            <person name="Richardson P."/>
        </authorList>
    </citation>
    <scope>NUCLEOTIDE SEQUENCE [LARGE SCALE GENOMIC DNA]</scope>
    <source>
        <strain evidence="11">DSM 9941 / NBRC 16129 / PRD-1</strain>
    </source>
</reference>
<dbReference type="InterPro" id="IPR020616">
    <property type="entry name" value="Thiolase_N"/>
</dbReference>
<dbReference type="eggNOG" id="COG0183">
    <property type="taxonomic scope" value="Bacteria"/>
</dbReference>
<dbReference type="SUPFAM" id="SSF53901">
    <property type="entry name" value="Thiolase-like"/>
    <property type="match status" value="1"/>
</dbReference>
<organism evidence="10 11">
    <name type="scientific">Rubrobacter xylanophilus (strain DSM 9941 / JCM 11954 / NBRC 16129 / PRD-1)</name>
    <dbReference type="NCBI Taxonomy" id="266117"/>
    <lineage>
        <taxon>Bacteria</taxon>
        <taxon>Bacillati</taxon>
        <taxon>Actinomycetota</taxon>
        <taxon>Rubrobacteria</taxon>
        <taxon>Rubrobacterales</taxon>
        <taxon>Rubrobacteraceae</taxon>
        <taxon>Rubrobacter</taxon>
    </lineage>
</organism>
<dbReference type="PhylomeDB" id="Q1AV81"/>
<dbReference type="AlphaFoldDB" id="Q1AV81"/>
<keyword evidence="4 7" id="KW-0012">Acyltransferase</keyword>
<feature type="domain" description="Thiolase C-terminal" evidence="9">
    <location>
        <begin position="276"/>
        <end position="391"/>
    </location>
</feature>
<dbReference type="Gene3D" id="3.40.47.10">
    <property type="match status" value="2"/>
</dbReference>
<dbReference type="PANTHER" id="PTHR18919">
    <property type="entry name" value="ACETYL-COA C-ACYLTRANSFERASE"/>
    <property type="match status" value="1"/>
</dbReference>
<sequence length="394" mass="41375">MRFRDACIPVGFLWSSPFARWQGPLAEVGSLELAVRVSGRALKERGFDPGEIGSLVFGWTVPQKGIFYGAPTLAARLGAPGVTGPMVSQACATSVACLAAAAASAAPDPTLVVAADRTSNGPTLLYPNPSGMGGAPEIEHWVLDAFARDPWAGESMVATAEAVAAEEGITREELDEVTLLRYEQYRDALADGRAFQRRYMVPVEVPRPRGEPLLLEEDHGVHPTSEEALRRLRPLSEGGVITYGSQTHPADGAAGALVTTGERARSLSGGEGVVRLLASGVARVERARMPKAPVPAALAALEAAGLGLGEVDAVKTHNPFAVNDVYLSRKLGLPQDKINRYGSSLVFGHPQGPTGMRLIAELVEELRLRGGGTGLFTGCAAGDTGAALVLRVED</sequence>
<dbReference type="InterPro" id="IPR016039">
    <property type="entry name" value="Thiolase-like"/>
</dbReference>
<dbReference type="Pfam" id="PF00108">
    <property type="entry name" value="Thiolase_N"/>
    <property type="match status" value="1"/>
</dbReference>
<evidence type="ECO:0000256" key="6">
    <source>
        <dbReference type="PIRSR" id="PIRSR000429-1"/>
    </source>
</evidence>
<evidence type="ECO:0000259" key="9">
    <source>
        <dbReference type="Pfam" id="PF02803"/>
    </source>
</evidence>
<dbReference type="Proteomes" id="UP000006637">
    <property type="component" value="Chromosome"/>
</dbReference>
<feature type="active site" description="Proton acceptor" evidence="6">
    <location>
        <position position="379"/>
    </location>
</feature>
<dbReference type="RefSeq" id="WP_011564714.1">
    <property type="nucleotide sequence ID" value="NC_008148.1"/>
</dbReference>
<evidence type="ECO:0000313" key="10">
    <source>
        <dbReference type="EMBL" id="ABG04697.1"/>
    </source>
</evidence>
<dbReference type="EC" id="2.3.1.9" evidence="2"/>
<name>Q1AV81_RUBXD</name>
<evidence type="ECO:0000259" key="8">
    <source>
        <dbReference type="Pfam" id="PF00108"/>
    </source>
</evidence>
<keyword evidence="11" id="KW-1185">Reference proteome</keyword>
<dbReference type="PIRSF" id="PIRSF000429">
    <property type="entry name" value="Ac-CoA_Ac_transf"/>
    <property type="match status" value="1"/>
</dbReference>
<evidence type="ECO:0000256" key="4">
    <source>
        <dbReference type="ARBA" id="ARBA00023315"/>
    </source>
</evidence>
<comment type="similarity">
    <text evidence="1 7">Belongs to the thiolase-like superfamily. Thiolase family.</text>
</comment>
<evidence type="ECO:0000256" key="2">
    <source>
        <dbReference type="ARBA" id="ARBA00012705"/>
    </source>
</evidence>
<evidence type="ECO:0000313" key="11">
    <source>
        <dbReference type="Proteomes" id="UP000006637"/>
    </source>
</evidence>
<dbReference type="HOGENOM" id="CLU_695910_0_0_11"/>
<evidence type="ECO:0000256" key="1">
    <source>
        <dbReference type="ARBA" id="ARBA00010982"/>
    </source>
</evidence>
<gene>
    <name evidence="10" type="ordered locus">Rxyl_1737</name>
</gene>
<feature type="active site" description="Acyl-thioester intermediate" evidence="6">
    <location>
        <position position="91"/>
    </location>
</feature>
<protein>
    <recommendedName>
        <fullName evidence="5">Probable acetyl-CoA acetyltransferase</fullName>
        <ecNumber evidence="2">2.3.1.9</ecNumber>
    </recommendedName>
</protein>
<feature type="domain" description="Thiolase N-terminal" evidence="8">
    <location>
        <begin position="16"/>
        <end position="260"/>
    </location>
</feature>
<dbReference type="KEGG" id="rxy:Rxyl_1737"/>
<dbReference type="EMBL" id="CP000386">
    <property type="protein sequence ID" value="ABG04697.1"/>
    <property type="molecule type" value="Genomic_DNA"/>
</dbReference>
<dbReference type="CDD" id="cd00751">
    <property type="entry name" value="thiolase"/>
    <property type="match status" value="1"/>
</dbReference>
<keyword evidence="3 7" id="KW-0808">Transferase</keyword>
<proteinExistence type="inferred from homology"/>
<feature type="active site" description="Proton acceptor" evidence="6">
    <location>
        <position position="349"/>
    </location>
</feature>
<evidence type="ECO:0000256" key="3">
    <source>
        <dbReference type="ARBA" id="ARBA00022679"/>
    </source>
</evidence>